<evidence type="ECO:0000313" key="3">
    <source>
        <dbReference type="EMBL" id="SEC14616.1"/>
    </source>
</evidence>
<feature type="region of interest" description="Disordered" evidence="2">
    <location>
        <begin position="306"/>
        <end position="350"/>
    </location>
</feature>
<dbReference type="STRING" id="208445.SAMN04489727_2732"/>
<evidence type="ECO:0000256" key="1">
    <source>
        <dbReference type="SAM" id="Coils"/>
    </source>
</evidence>
<protein>
    <submittedName>
        <fullName evidence="3">SPFH domain / Band 7 family protein</fullName>
    </submittedName>
</protein>
<dbReference type="Proteomes" id="UP000199622">
    <property type="component" value="Unassembled WGS sequence"/>
</dbReference>
<feature type="compositionally biased region" description="Acidic residues" evidence="2">
    <location>
        <begin position="329"/>
        <end position="350"/>
    </location>
</feature>
<name>A0A1H4Q4P3_9PSEU</name>
<sequence length="350" mass="39162">MTDRAPEPDDRPDTGGAGTAVQRLEVTRSSLRKNNPASSGHSAVVYVTKRGDYQVGAGRLTAGEVWLATPREMYLVDITPHEEVFELGLPSAEEAFTYTASVRVTWRISDPVAAVKAGKVEPREAIGRFLEEKLREVTRQFGVEDSANAERRIAHEFGDREVRMSDAVVVTRCTAVLDLDESTRKHIASRTEFARSSETERLSHEVRRLRAEHAREMQRLEQQHELELKQQRMKVYADAIREDDANVLALRLAGHKEDIQDVIGLLQEQKKLSLENAKGILQMALENKAVTLTELKPLLNDASRTMLGLPKNPGSPPRVTADATRADLHDDEADLHDDEDDEDEDDGGER</sequence>
<keyword evidence="1" id="KW-0175">Coiled coil</keyword>
<dbReference type="EMBL" id="FNSO01000004">
    <property type="protein sequence ID" value="SEC14616.1"/>
    <property type="molecule type" value="Genomic_DNA"/>
</dbReference>
<proteinExistence type="predicted"/>
<feature type="coiled-coil region" evidence="1">
    <location>
        <begin position="203"/>
        <end position="234"/>
    </location>
</feature>
<evidence type="ECO:0000313" key="4">
    <source>
        <dbReference type="Proteomes" id="UP000199622"/>
    </source>
</evidence>
<organism evidence="3 4">
    <name type="scientific">Amycolatopsis tolypomycina</name>
    <dbReference type="NCBI Taxonomy" id="208445"/>
    <lineage>
        <taxon>Bacteria</taxon>
        <taxon>Bacillati</taxon>
        <taxon>Actinomycetota</taxon>
        <taxon>Actinomycetes</taxon>
        <taxon>Pseudonocardiales</taxon>
        <taxon>Pseudonocardiaceae</taxon>
        <taxon>Amycolatopsis</taxon>
    </lineage>
</organism>
<reference evidence="4" key="1">
    <citation type="submission" date="2016-10" db="EMBL/GenBank/DDBJ databases">
        <authorList>
            <person name="Varghese N."/>
            <person name="Submissions S."/>
        </authorList>
    </citation>
    <scope>NUCLEOTIDE SEQUENCE [LARGE SCALE GENOMIC DNA]</scope>
    <source>
        <strain evidence="4">DSM 44544</strain>
    </source>
</reference>
<dbReference type="AlphaFoldDB" id="A0A1H4Q4P3"/>
<keyword evidence="4" id="KW-1185">Reference proteome</keyword>
<dbReference type="RefSeq" id="WP_091306849.1">
    <property type="nucleotide sequence ID" value="NZ_FNSO01000004.1"/>
</dbReference>
<evidence type="ECO:0000256" key="2">
    <source>
        <dbReference type="SAM" id="MobiDB-lite"/>
    </source>
</evidence>
<gene>
    <name evidence="3" type="ORF">SAMN04489727_2732</name>
</gene>
<accession>A0A1H4Q4P3</accession>